<comment type="catalytic activity">
    <reaction evidence="2">
        <text>2 GTP = 3',3'-c-di-GMP + 2 diphosphate</text>
        <dbReference type="Rhea" id="RHEA:24898"/>
        <dbReference type="ChEBI" id="CHEBI:33019"/>
        <dbReference type="ChEBI" id="CHEBI:37565"/>
        <dbReference type="ChEBI" id="CHEBI:58805"/>
        <dbReference type="EC" id="2.7.7.65"/>
    </reaction>
</comment>
<evidence type="ECO:0000256" key="2">
    <source>
        <dbReference type="ARBA" id="ARBA00034247"/>
    </source>
</evidence>
<gene>
    <name evidence="5" type="ORF">GCM10011316_14820</name>
</gene>
<dbReference type="GO" id="GO:0052621">
    <property type="term" value="F:diguanylate cyclase activity"/>
    <property type="evidence" value="ECO:0007669"/>
    <property type="project" value="UniProtKB-EC"/>
</dbReference>
<dbReference type="InterPro" id="IPR050469">
    <property type="entry name" value="Diguanylate_Cyclase"/>
</dbReference>
<keyword evidence="3" id="KW-0175">Coiled coil</keyword>
<comment type="caution">
    <text evidence="5">The sequence shown here is derived from an EMBL/GenBank/DDBJ whole genome shotgun (WGS) entry which is preliminary data.</text>
</comment>
<dbReference type="InterPro" id="IPR000160">
    <property type="entry name" value="GGDEF_dom"/>
</dbReference>
<dbReference type="FunFam" id="3.30.70.270:FF:000001">
    <property type="entry name" value="Diguanylate cyclase domain protein"/>
    <property type="match status" value="1"/>
</dbReference>
<organism evidence="5 6">
    <name type="scientific">Roseibium aquae</name>
    <dbReference type="NCBI Taxonomy" id="1323746"/>
    <lineage>
        <taxon>Bacteria</taxon>
        <taxon>Pseudomonadati</taxon>
        <taxon>Pseudomonadota</taxon>
        <taxon>Alphaproteobacteria</taxon>
        <taxon>Hyphomicrobiales</taxon>
        <taxon>Stappiaceae</taxon>
        <taxon>Roseibium</taxon>
    </lineage>
</organism>
<proteinExistence type="predicted"/>
<dbReference type="InterPro" id="IPR043128">
    <property type="entry name" value="Rev_trsase/Diguanyl_cyclase"/>
</dbReference>
<evidence type="ECO:0000259" key="4">
    <source>
        <dbReference type="PROSITE" id="PS50887"/>
    </source>
</evidence>
<dbReference type="GO" id="GO:0043709">
    <property type="term" value="P:cell adhesion involved in single-species biofilm formation"/>
    <property type="evidence" value="ECO:0007669"/>
    <property type="project" value="TreeGrafter"/>
</dbReference>
<dbReference type="GO" id="GO:0005886">
    <property type="term" value="C:plasma membrane"/>
    <property type="evidence" value="ECO:0007669"/>
    <property type="project" value="TreeGrafter"/>
</dbReference>
<dbReference type="EC" id="2.7.7.65" evidence="1"/>
<dbReference type="AlphaFoldDB" id="A0A916TJ22"/>
<dbReference type="InterPro" id="IPR029787">
    <property type="entry name" value="Nucleotide_cyclase"/>
</dbReference>
<reference evidence="5" key="2">
    <citation type="submission" date="2020-09" db="EMBL/GenBank/DDBJ databases">
        <authorList>
            <person name="Sun Q."/>
            <person name="Zhou Y."/>
        </authorList>
    </citation>
    <scope>NUCLEOTIDE SEQUENCE</scope>
    <source>
        <strain evidence="5">CGMCC 1.12426</strain>
    </source>
</reference>
<dbReference type="NCBIfam" id="TIGR00254">
    <property type="entry name" value="GGDEF"/>
    <property type="match status" value="1"/>
</dbReference>
<dbReference type="SUPFAM" id="SSF55073">
    <property type="entry name" value="Nucleotide cyclase"/>
    <property type="match status" value="1"/>
</dbReference>
<name>A0A916TJ22_9HYPH</name>
<feature type="domain" description="GGDEF" evidence="4">
    <location>
        <begin position="155"/>
        <end position="290"/>
    </location>
</feature>
<dbReference type="Proteomes" id="UP000605148">
    <property type="component" value="Unassembled WGS sequence"/>
</dbReference>
<keyword evidence="6" id="KW-1185">Reference proteome</keyword>
<evidence type="ECO:0000256" key="3">
    <source>
        <dbReference type="SAM" id="Coils"/>
    </source>
</evidence>
<feature type="coiled-coil region" evidence="3">
    <location>
        <begin position="100"/>
        <end position="127"/>
    </location>
</feature>
<protein>
    <recommendedName>
        <fullName evidence="1">diguanylate cyclase</fullName>
        <ecNumber evidence="1">2.7.7.65</ecNumber>
    </recommendedName>
</protein>
<dbReference type="Gene3D" id="3.30.70.270">
    <property type="match status" value="1"/>
</dbReference>
<dbReference type="PANTHER" id="PTHR45138">
    <property type="entry name" value="REGULATORY COMPONENTS OF SENSORY TRANSDUCTION SYSTEM"/>
    <property type="match status" value="1"/>
</dbReference>
<dbReference type="PROSITE" id="PS50887">
    <property type="entry name" value="GGDEF"/>
    <property type="match status" value="1"/>
</dbReference>
<dbReference type="PANTHER" id="PTHR45138:SF9">
    <property type="entry name" value="DIGUANYLATE CYCLASE DGCM-RELATED"/>
    <property type="match status" value="1"/>
</dbReference>
<dbReference type="Pfam" id="PF00990">
    <property type="entry name" value="GGDEF"/>
    <property type="match status" value="1"/>
</dbReference>
<evidence type="ECO:0000313" key="5">
    <source>
        <dbReference type="EMBL" id="GGB43883.1"/>
    </source>
</evidence>
<reference evidence="5" key="1">
    <citation type="journal article" date="2014" name="Int. J. Syst. Evol. Microbiol.">
        <title>Complete genome sequence of Corynebacterium casei LMG S-19264T (=DSM 44701T), isolated from a smear-ripened cheese.</title>
        <authorList>
            <consortium name="US DOE Joint Genome Institute (JGI-PGF)"/>
            <person name="Walter F."/>
            <person name="Albersmeier A."/>
            <person name="Kalinowski J."/>
            <person name="Ruckert C."/>
        </authorList>
    </citation>
    <scope>NUCLEOTIDE SEQUENCE</scope>
    <source>
        <strain evidence="5">CGMCC 1.12426</strain>
    </source>
</reference>
<dbReference type="GO" id="GO:1902201">
    <property type="term" value="P:negative regulation of bacterial-type flagellum-dependent cell motility"/>
    <property type="evidence" value="ECO:0007669"/>
    <property type="project" value="TreeGrafter"/>
</dbReference>
<evidence type="ECO:0000256" key="1">
    <source>
        <dbReference type="ARBA" id="ARBA00012528"/>
    </source>
</evidence>
<accession>A0A916TJ22</accession>
<dbReference type="CDD" id="cd01949">
    <property type="entry name" value="GGDEF"/>
    <property type="match status" value="1"/>
</dbReference>
<dbReference type="EMBL" id="BMFA01000004">
    <property type="protein sequence ID" value="GGB43883.1"/>
    <property type="molecule type" value="Genomic_DNA"/>
</dbReference>
<evidence type="ECO:0000313" key="6">
    <source>
        <dbReference type="Proteomes" id="UP000605148"/>
    </source>
</evidence>
<dbReference type="SMART" id="SM00267">
    <property type="entry name" value="GGDEF"/>
    <property type="match status" value="1"/>
</dbReference>
<sequence length="294" mass="32702">MKEHGLSCAPKVYHVLYATLIARDKRIAAAFDRLVSQGMITDTALEFLFDTYLFGELDGSQRDEIIETTQMRTRTLTGFVKRSHTSAVDLASRPSATPTHQELARDLSEAMEEAKRLERDILALQRQLMTDPLTGIPNRRFFELELAGAIRQGRSDAFVAFLDVDHFKAINDTHGHAIGDQVLKLIAGRLASKVERPDVLSRYGGEEFAALLFRSDMSACLNAIETLRTEISAQQIRNSRTGKMIGRITLSAGITAVGPADELQEVMRRADGLLYKAKSEGRDRVRHQGLSGQD</sequence>